<dbReference type="SMART" id="SM00065">
    <property type="entry name" value="GAF"/>
    <property type="match status" value="1"/>
</dbReference>
<evidence type="ECO:0000259" key="6">
    <source>
        <dbReference type="PROSITE" id="PS50883"/>
    </source>
</evidence>
<evidence type="ECO:0000256" key="1">
    <source>
        <dbReference type="ARBA" id="ARBA00022543"/>
    </source>
</evidence>
<keyword evidence="1" id="KW-0600">Photoreceptor protein</keyword>
<proteinExistence type="predicted"/>
<dbReference type="Pfam" id="PF00990">
    <property type="entry name" value="GGDEF"/>
    <property type="match status" value="1"/>
</dbReference>
<protein>
    <submittedName>
        <fullName evidence="8">EAL domain-containing protein</fullName>
    </submittedName>
</protein>
<keyword evidence="4" id="KW-0675">Receptor</keyword>
<dbReference type="SUPFAM" id="SSF141868">
    <property type="entry name" value="EAL domain-like"/>
    <property type="match status" value="1"/>
</dbReference>
<dbReference type="InterPro" id="IPR003018">
    <property type="entry name" value="GAF"/>
</dbReference>
<dbReference type="Pfam" id="PF08446">
    <property type="entry name" value="PAS_2"/>
    <property type="match status" value="1"/>
</dbReference>
<dbReference type="SUPFAM" id="SSF55785">
    <property type="entry name" value="PYP-like sensor domain (PAS domain)"/>
    <property type="match status" value="1"/>
</dbReference>
<feature type="domain" description="GGDEF" evidence="7">
    <location>
        <begin position="548"/>
        <end position="678"/>
    </location>
</feature>
<dbReference type="PROSITE" id="PS50887">
    <property type="entry name" value="GGDEF"/>
    <property type="match status" value="1"/>
</dbReference>
<accession>A0A5B2VBK2</accession>
<dbReference type="Gene3D" id="3.30.450.270">
    <property type="match status" value="1"/>
</dbReference>
<reference evidence="8 9" key="1">
    <citation type="submission" date="2019-09" db="EMBL/GenBank/DDBJ databases">
        <title>Salinarimonas rosea gen. nov., sp. nov., a new member of the a-2 subgroup of the Proteobacteria.</title>
        <authorList>
            <person name="Liu J."/>
        </authorList>
    </citation>
    <scope>NUCLEOTIDE SEQUENCE [LARGE SCALE GENOMIC DNA]</scope>
    <source>
        <strain evidence="8 9">BN140002</strain>
    </source>
</reference>
<dbReference type="SMART" id="SM00267">
    <property type="entry name" value="GGDEF"/>
    <property type="match status" value="1"/>
</dbReference>
<dbReference type="NCBIfam" id="TIGR00254">
    <property type="entry name" value="GGDEF"/>
    <property type="match status" value="1"/>
</dbReference>
<name>A0A5B2VBK2_9HYPH</name>
<keyword evidence="3" id="KW-0157">Chromophore</keyword>
<dbReference type="EMBL" id="VUOA01000028">
    <property type="protein sequence ID" value="KAA2236108.1"/>
    <property type="molecule type" value="Genomic_DNA"/>
</dbReference>
<dbReference type="InterPro" id="IPR001294">
    <property type="entry name" value="Phytochrome"/>
</dbReference>
<dbReference type="AlphaFoldDB" id="A0A5B2VBK2"/>
<dbReference type="PROSITE" id="PS50883">
    <property type="entry name" value="EAL"/>
    <property type="match status" value="1"/>
</dbReference>
<dbReference type="Gene3D" id="3.30.450.20">
    <property type="entry name" value="PAS domain"/>
    <property type="match status" value="1"/>
</dbReference>
<dbReference type="PANTHER" id="PTHR44757:SF2">
    <property type="entry name" value="BIOFILM ARCHITECTURE MAINTENANCE PROTEIN MBAA"/>
    <property type="match status" value="1"/>
</dbReference>
<evidence type="ECO:0000256" key="2">
    <source>
        <dbReference type="ARBA" id="ARBA00022606"/>
    </source>
</evidence>
<organism evidence="8 9">
    <name type="scientific">Salinarimonas soli</name>
    <dbReference type="NCBI Taxonomy" id="1638099"/>
    <lineage>
        <taxon>Bacteria</taxon>
        <taxon>Pseudomonadati</taxon>
        <taxon>Pseudomonadota</taxon>
        <taxon>Alphaproteobacteria</taxon>
        <taxon>Hyphomicrobiales</taxon>
        <taxon>Salinarimonadaceae</taxon>
        <taxon>Salinarimonas</taxon>
    </lineage>
</organism>
<dbReference type="SMART" id="SM00052">
    <property type="entry name" value="EAL"/>
    <property type="match status" value="1"/>
</dbReference>
<dbReference type="GO" id="GO:0006355">
    <property type="term" value="P:regulation of DNA-templated transcription"/>
    <property type="evidence" value="ECO:0007669"/>
    <property type="project" value="InterPro"/>
</dbReference>
<evidence type="ECO:0000256" key="3">
    <source>
        <dbReference type="ARBA" id="ARBA00022991"/>
    </source>
</evidence>
<dbReference type="Pfam" id="PF00360">
    <property type="entry name" value="PHY"/>
    <property type="match status" value="1"/>
</dbReference>
<dbReference type="PANTHER" id="PTHR44757">
    <property type="entry name" value="DIGUANYLATE CYCLASE DGCP"/>
    <property type="match status" value="1"/>
</dbReference>
<dbReference type="Pfam" id="PF00563">
    <property type="entry name" value="EAL"/>
    <property type="match status" value="1"/>
</dbReference>
<dbReference type="InterPro" id="IPR000160">
    <property type="entry name" value="GGDEF_dom"/>
</dbReference>
<feature type="domain" description="EAL" evidence="6">
    <location>
        <begin position="687"/>
        <end position="935"/>
    </location>
</feature>
<dbReference type="Proteomes" id="UP000323142">
    <property type="component" value="Unassembled WGS sequence"/>
</dbReference>
<dbReference type="InterPro" id="IPR001633">
    <property type="entry name" value="EAL_dom"/>
</dbReference>
<evidence type="ECO:0000259" key="7">
    <source>
        <dbReference type="PROSITE" id="PS50887"/>
    </source>
</evidence>
<evidence type="ECO:0000256" key="4">
    <source>
        <dbReference type="ARBA" id="ARBA00023170"/>
    </source>
</evidence>
<comment type="caution">
    <text evidence="8">The sequence shown here is derived from an EMBL/GenBank/DDBJ whole genome shotgun (WGS) entry which is preliminary data.</text>
</comment>
<dbReference type="InterPro" id="IPR035919">
    <property type="entry name" value="EAL_sf"/>
</dbReference>
<dbReference type="PRINTS" id="PR01033">
    <property type="entry name" value="PHYTOCHROME"/>
</dbReference>
<dbReference type="Gene3D" id="3.30.70.270">
    <property type="match status" value="1"/>
</dbReference>
<dbReference type="GO" id="GO:0009881">
    <property type="term" value="F:photoreceptor activity"/>
    <property type="evidence" value="ECO:0007669"/>
    <property type="project" value="UniProtKB-KW"/>
</dbReference>
<dbReference type="SUPFAM" id="SSF55781">
    <property type="entry name" value="GAF domain-like"/>
    <property type="match status" value="2"/>
</dbReference>
<evidence type="ECO:0000259" key="5">
    <source>
        <dbReference type="PROSITE" id="PS50046"/>
    </source>
</evidence>
<keyword evidence="2" id="KW-0716">Sensory transduction</keyword>
<dbReference type="InterPro" id="IPR052155">
    <property type="entry name" value="Biofilm_reg_signaling"/>
</dbReference>
<dbReference type="InterPro" id="IPR043128">
    <property type="entry name" value="Rev_trsase/Diguanyl_cyclase"/>
</dbReference>
<dbReference type="CDD" id="cd01948">
    <property type="entry name" value="EAL"/>
    <property type="match status" value="1"/>
</dbReference>
<dbReference type="GO" id="GO:0009584">
    <property type="term" value="P:detection of visible light"/>
    <property type="evidence" value="ECO:0007669"/>
    <property type="project" value="InterPro"/>
</dbReference>
<dbReference type="InterPro" id="IPR029787">
    <property type="entry name" value="Nucleotide_cyclase"/>
</dbReference>
<dbReference type="Gene3D" id="3.30.450.40">
    <property type="match status" value="1"/>
</dbReference>
<dbReference type="InterPro" id="IPR013515">
    <property type="entry name" value="Phytochrome_cen-reg"/>
</dbReference>
<dbReference type="OrthoDB" id="9760752at2"/>
<sequence>MRADPAPRPRDATDADLATCANEPIHIPGAIQPHGALVAADAETLRVTHVSANLGRATGVSGRAGLGRPLAELLGADAVTAILAALSGERYSPGNVLTLDLPFPRDPRRNVMAHRSGGRIVVEIEPASPEANFEVALARAQAVVGGLRRTGSLGELCDRAAREIRALTGYDRVMVYRFNPEGHGQVVAEDRQADLESFLDLRYPATDIPAQARRLYLLQRVRTIGRVDYEPVPVLADAALGDAAPLDMSYCALRSVSPVHLEYLANMGVGATFAISIVQDETLWGMVVCHHGAPRTPSADMRALCDLIGQLLGLLVGEAEEREDLRVRMQRQETLSELASALEGARGVADGLAGAGHALLRLVDATGAFVRLGGRIRAIGATPPESAAERIFQAVLGPVGDDAAAIEALGERSPDLAGFRAEASGVLALPVANNPGDGVVWFRPEVARTVTWGGDPGRKAEIDPGTGRLSPRKSFAAWTETVRGRSLPWSSGDRRAAADLRRLVTRALLRQAEAELMRVANIDPLTGLPNRRLFEQQIARWRSGTPPAPAALLFFDLDRFKTVNDSLGHAAGDELLVQIAGRLGSLVGPADLAARIGGDEFVVFCEGADVAAATALAERIIASFDEPLAAAGRPHRAAVSVGIACASASGAADLLRDADAAMYAAKRAGGNRAVVFQPELQETALRTFKTEQDLFYALDRGELVLFYQPIVALPGERIIGFEALIRWHHPERGWITPAEFIPRAEETGLIGRIGQWVVEEGLRELAAWPGTELRLSVNVSPRQLSDGALHDALARALEREGVEPGRIILEVTEGALMDQGAVRELARLRELGCLVAVDDFGTGYSSLAYLQRLPIDVIKIDREFVSALGEDPKADRFMRALVGLAHTLELRVVAEGVETAAQRDALTAMGCETGQGYLFSRPVPSTEARALIAGA</sequence>
<keyword evidence="9" id="KW-1185">Reference proteome</keyword>
<dbReference type="InterPro" id="IPR043150">
    <property type="entry name" value="Phytochrome_PHY_sf"/>
</dbReference>
<dbReference type="RefSeq" id="WP_149819107.1">
    <property type="nucleotide sequence ID" value="NZ_VUOA01000028.1"/>
</dbReference>
<evidence type="ECO:0000313" key="9">
    <source>
        <dbReference type="Proteomes" id="UP000323142"/>
    </source>
</evidence>
<feature type="domain" description="Phytochrome chromophore attachment site" evidence="5">
    <location>
        <begin position="152"/>
        <end position="310"/>
    </location>
</feature>
<dbReference type="Gene3D" id="3.20.20.450">
    <property type="entry name" value="EAL domain"/>
    <property type="match status" value="1"/>
</dbReference>
<dbReference type="InterPro" id="IPR029016">
    <property type="entry name" value="GAF-like_dom_sf"/>
</dbReference>
<reference evidence="8 9" key="2">
    <citation type="submission" date="2019-09" db="EMBL/GenBank/DDBJ databases">
        <authorList>
            <person name="Jin C."/>
        </authorList>
    </citation>
    <scope>NUCLEOTIDE SEQUENCE [LARGE SCALE GENOMIC DNA]</scope>
    <source>
        <strain evidence="8 9">BN140002</strain>
    </source>
</reference>
<dbReference type="InterPro" id="IPR013654">
    <property type="entry name" value="PAS_2"/>
</dbReference>
<evidence type="ECO:0000313" key="8">
    <source>
        <dbReference type="EMBL" id="KAA2236108.1"/>
    </source>
</evidence>
<dbReference type="CDD" id="cd01949">
    <property type="entry name" value="GGDEF"/>
    <property type="match status" value="1"/>
</dbReference>
<dbReference type="InterPro" id="IPR016132">
    <property type="entry name" value="Phyto_chromo_attachment"/>
</dbReference>
<dbReference type="SUPFAM" id="SSF55073">
    <property type="entry name" value="Nucleotide cyclase"/>
    <property type="match status" value="1"/>
</dbReference>
<dbReference type="Pfam" id="PF01590">
    <property type="entry name" value="GAF"/>
    <property type="match status" value="1"/>
</dbReference>
<gene>
    <name evidence="8" type="ORF">F0L46_15435</name>
</gene>
<dbReference type="PROSITE" id="PS50046">
    <property type="entry name" value="PHYTOCHROME_2"/>
    <property type="match status" value="1"/>
</dbReference>
<dbReference type="InterPro" id="IPR035965">
    <property type="entry name" value="PAS-like_dom_sf"/>
</dbReference>